<evidence type="ECO:0000313" key="1">
    <source>
        <dbReference type="EMBL" id="KYD05491.1"/>
    </source>
</evidence>
<protein>
    <submittedName>
        <fullName evidence="1">Uncharacterized protein</fullName>
    </submittedName>
</protein>
<dbReference type="AlphaFoldDB" id="A0A150KZI1"/>
<dbReference type="PANTHER" id="PTHR36839:SF1">
    <property type="entry name" value="METALLO-BETA-LACTAMASE FAMILY PROTEIN (AFU_ORTHOLOGUE AFUA_5G12770)"/>
    <property type="match status" value="1"/>
</dbReference>
<dbReference type="EMBL" id="LQYN01000056">
    <property type="protein sequence ID" value="KYD05491.1"/>
    <property type="molecule type" value="Genomic_DNA"/>
</dbReference>
<dbReference type="STRING" id="46224.B4102_3215"/>
<sequence>MKNFICTTCGTQYPLSKHPPSKCTICNEERQYVNPNGQCWTTLNEMIESKKFHNEILFEENGLYSITTKPEFGIGQTAYFVQQNGFGLIWDCVAYLDEQTLTSLAKLGKCNGSLPPSLLFNAGRMGGKVKHPDLYS</sequence>
<keyword evidence="2" id="KW-1185">Reference proteome</keyword>
<accession>A0A150KZI1</accession>
<evidence type="ECO:0000313" key="2">
    <source>
        <dbReference type="Proteomes" id="UP000075666"/>
    </source>
</evidence>
<dbReference type="PANTHER" id="PTHR36839">
    <property type="entry name" value="METALLO-BETA-LACTAMASE FAMILY PROTEIN (AFU_ORTHOLOGUE AFUA_5G12770)"/>
    <property type="match status" value="1"/>
</dbReference>
<dbReference type="PATRIC" id="fig|46224.3.peg.3191"/>
<comment type="caution">
    <text evidence="1">The sequence shown here is derived from an EMBL/GenBank/DDBJ whole genome shotgun (WGS) entry which is preliminary data.</text>
</comment>
<organism evidence="1 2">
    <name type="scientific">Heyndrickxia sporothermodurans</name>
    <dbReference type="NCBI Taxonomy" id="46224"/>
    <lineage>
        <taxon>Bacteria</taxon>
        <taxon>Bacillati</taxon>
        <taxon>Bacillota</taxon>
        <taxon>Bacilli</taxon>
        <taxon>Bacillales</taxon>
        <taxon>Bacillaceae</taxon>
        <taxon>Heyndrickxia</taxon>
    </lineage>
</organism>
<name>A0A150KZI1_9BACI</name>
<gene>
    <name evidence="1" type="ORF">B4102_3215</name>
</gene>
<dbReference type="Proteomes" id="UP000075666">
    <property type="component" value="Unassembled WGS sequence"/>
</dbReference>
<proteinExistence type="predicted"/>
<reference evidence="1 2" key="1">
    <citation type="submission" date="2016-01" db="EMBL/GenBank/DDBJ databases">
        <title>Genome Sequences of Twelve Sporeforming Bacillus Species Isolated from Foods.</title>
        <authorList>
            <person name="Berendsen E.M."/>
            <person name="Wells-Bennik M.H."/>
            <person name="Krawcyk A.O."/>
            <person name="De Jong A."/>
            <person name="Holsappel S."/>
            <person name="Eijlander R.T."/>
            <person name="Kuipers O.P."/>
        </authorList>
    </citation>
    <scope>NUCLEOTIDE SEQUENCE [LARGE SCALE GENOMIC DNA]</scope>
    <source>
        <strain evidence="1 2">B4102</strain>
    </source>
</reference>